<dbReference type="Gene3D" id="3.90.780.10">
    <property type="entry name" value="5'-Nucleotidase, C-terminal domain"/>
    <property type="match status" value="1"/>
</dbReference>
<dbReference type="AlphaFoldDB" id="A0A1W6KEW3"/>
<evidence type="ECO:0000256" key="1">
    <source>
        <dbReference type="ARBA" id="ARBA00006654"/>
    </source>
</evidence>
<dbReference type="PANTHER" id="PTHR11575">
    <property type="entry name" value="5'-NUCLEOTIDASE-RELATED"/>
    <property type="match status" value="1"/>
</dbReference>
<dbReference type="Proteomes" id="UP000193100">
    <property type="component" value="Chromosome"/>
</dbReference>
<evidence type="ECO:0000313" key="6">
    <source>
        <dbReference type="EMBL" id="ARM85937.1"/>
    </source>
</evidence>
<dbReference type="Pfam" id="PF02872">
    <property type="entry name" value="5_nucleotid_C"/>
    <property type="match status" value="1"/>
</dbReference>
<keyword evidence="3" id="KW-0547">Nucleotide-binding</keyword>
<accession>A0A1W6KEW3</accession>
<organism evidence="6 7">
    <name type="scientific">Marinobacter salarius</name>
    <dbReference type="NCBI Taxonomy" id="1420917"/>
    <lineage>
        <taxon>Bacteria</taxon>
        <taxon>Pseudomonadati</taxon>
        <taxon>Pseudomonadota</taxon>
        <taxon>Gammaproteobacteria</taxon>
        <taxon>Pseudomonadales</taxon>
        <taxon>Marinobacteraceae</taxon>
        <taxon>Marinobacter</taxon>
    </lineage>
</organism>
<dbReference type="PROSITE" id="PS00786">
    <property type="entry name" value="5_NUCLEOTIDASE_2"/>
    <property type="match status" value="1"/>
</dbReference>
<evidence type="ECO:0000256" key="2">
    <source>
        <dbReference type="ARBA" id="ARBA00022729"/>
    </source>
</evidence>
<dbReference type="PROSITE" id="PS51257">
    <property type="entry name" value="PROKAR_LIPOPROTEIN"/>
    <property type="match status" value="1"/>
</dbReference>
<dbReference type="GeneID" id="77257833"/>
<dbReference type="InterPro" id="IPR036907">
    <property type="entry name" value="5'-Nucleotdase_C_sf"/>
</dbReference>
<dbReference type="EMBL" id="CP020931">
    <property type="protein sequence ID" value="ARM85937.1"/>
    <property type="molecule type" value="Genomic_DNA"/>
</dbReference>
<evidence type="ECO:0000256" key="3">
    <source>
        <dbReference type="RuleBase" id="RU362119"/>
    </source>
</evidence>
<evidence type="ECO:0000313" key="7">
    <source>
        <dbReference type="Proteomes" id="UP000193100"/>
    </source>
</evidence>
<dbReference type="GO" id="GO:0030288">
    <property type="term" value="C:outer membrane-bounded periplasmic space"/>
    <property type="evidence" value="ECO:0007669"/>
    <property type="project" value="TreeGrafter"/>
</dbReference>
<feature type="domain" description="5'-Nucleotidase C-terminal" evidence="5">
    <location>
        <begin position="418"/>
        <end position="563"/>
    </location>
</feature>
<keyword evidence="2" id="KW-0732">Signal</keyword>
<dbReference type="InterPro" id="IPR004843">
    <property type="entry name" value="Calcineurin-like_PHP"/>
</dbReference>
<feature type="domain" description="Calcineurin-like phosphoesterase" evidence="4">
    <location>
        <begin position="38"/>
        <end position="263"/>
    </location>
</feature>
<proteinExistence type="inferred from homology"/>
<dbReference type="GO" id="GO:0009166">
    <property type="term" value="P:nucleotide catabolic process"/>
    <property type="evidence" value="ECO:0007669"/>
    <property type="project" value="InterPro"/>
</dbReference>
<dbReference type="PANTHER" id="PTHR11575:SF24">
    <property type="entry name" value="5'-NUCLEOTIDASE"/>
    <property type="match status" value="1"/>
</dbReference>
<dbReference type="InterPro" id="IPR008334">
    <property type="entry name" value="5'-Nucleotdase_C"/>
</dbReference>
<reference evidence="6 7" key="1">
    <citation type="submission" date="2017-04" db="EMBL/GenBank/DDBJ databases">
        <title>Genome Sequence of Marinobacter salarius strain SMR5 Isolated from a culture of the Diatom Skeletonema marinoi.</title>
        <authorList>
            <person name="Topel M."/>
            <person name="Pinder M.I.M."/>
            <person name="Johansson O.N."/>
            <person name="Kourtchenko O."/>
            <person name="Godhe A."/>
            <person name="Clarke A.K."/>
        </authorList>
    </citation>
    <scope>NUCLEOTIDE SEQUENCE [LARGE SCALE GENOMIC DNA]</scope>
    <source>
        <strain evidence="6 7">SMR5</strain>
    </source>
</reference>
<dbReference type="InterPro" id="IPR006179">
    <property type="entry name" value="5_nucleotidase/apyrase"/>
</dbReference>
<dbReference type="Pfam" id="PF00149">
    <property type="entry name" value="Metallophos"/>
    <property type="match status" value="1"/>
</dbReference>
<protein>
    <submittedName>
        <fullName evidence="6">Multifunctional 2',3'-cyclic-nucleotide 2'-phosphodiesterase/5'-nucleotidase/3'-nucleotidase</fullName>
        <ecNumber evidence="6">3.1.3.5</ecNumber>
    </submittedName>
</protein>
<dbReference type="GO" id="GO:0008253">
    <property type="term" value="F:5'-nucleotidase activity"/>
    <property type="evidence" value="ECO:0007669"/>
    <property type="project" value="UniProtKB-EC"/>
</dbReference>
<comment type="similarity">
    <text evidence="1 3">Belongs to the 5'-nucleotidase family.</text>
</comment>
<gene>
    <name evidence="6" type="primary">ushA</name>
    <name evidence="6" type="ORF">MARSALSMR5_03917</name>
</gene>
<dbReference type="SUPFAM" id="SSF56300">
    <property type="entry name" value="Metallo-dependent phosphatases"/>
    <property type="match status" value="1"/>
</dbReference>
<dbReference type="RefSeq" id="WP_085681841.1">
    <property type="nucleotide sequence ID" value="NZ_CP020931.1"/>
</dbReference>
<sequence length="611" mass="64925">MIRKSAWVLLPLIALVGCNSDDDDNGSNDNTASPLSLNVLHINDHHSHLESGSQSLTIAGQETELSAGGFPRVAAKIAEREMALDNVLKLHAGDAITGTLYFTSYEGEADAELMNLVCFDAFALGNHEFDRGDEGLKKFLNFLASGSCQTPVLAANVVPQVGTPLAPTAVDDYIKPYVVKEVAGQKVGIVGIDIANKTQNSSSPLDTTQFLDETESAQEAINELEADGVNKIILLTHYQYENDLVLAGALSGVDVIIGGDSHSLLGDFDDFGLTSSGAYPTELTNADGDKVCVAQAWQYSQVVGELNVQWNADGVVESCVGVPHLLLGDDIVREDGSGNEYTPEGAELQAIMDAVESAPQLSIVTEDATVANALANYTQQLDTFRNEVVGTATEDLCLERIPGQGTSSLPSCAGTTGARGGDIPNVVAQAFLFQSKNADVSIQNAGGVRTDIEAGDITIGDGYTLLPFANTLVDLTMTGAEIRQVLNEAVAFAHAPDGSTGAYPYAAGLRWNVDMNRAEGDQLYNIEVKGRDETQWRALTDGETLNVVTNSFTGGGRDGYVTFGTVTDDGRSEDTFLDYAQSFVDYVREQGTISKPAMDDYSTQSFTPPAP</sequence>
<dbReference type="EC" id="3.1.3.5" evidence="6"/>
<keyword evidence="3 6" id="KW-0378">Hydrolase</keyword>
<dbReference type="InterPro" id="IPR006420">
    <property type="entry name" value="NadN"/>
</dbReference>
<dbReference type="PROSITE" id="PS00785">
    <property type="entry name" value="5_NUCLEOTIDASE_1"/>
    <property type="match status" value="1"/>
</dbReference>
<dbReference type="InterPro" id="IPR029052">
    <property type="entry name" value="Metallo-depent_PP-like"/>
</dbReference>
<dbReference type="SUPFAM" id="SSF55816">
    <property type="entry name" value="5'-nucleotidase (syn. UDP-sugar hydrolase), C-terminal domain"/>
    <property type="match status" value="1"/>
</dbReference>
<dbReference type="Gene3D" id="3.60.21.10">
    <property type="match status" value="1"/>
</dbReference>
<dbReference type="PRINTS" id="PR01607">
    <property type="entry name" value="APYRASEFAMLY"/>
</dbReference>
<dbReference type="GO" id="GO:0046872">
    <property type="term" value="F:metal ion binding"/>
    <property type="evidence" value="ECO:0007669"/>
    <property type="project" value="InterPro"/>
</dbReference>
<dbReference type="InterPro" id="IPR006146">
    <property type="entry name" value="5'-Nucleotdase_CS"/>
</dbReference>
<evidence type="ECO:0000259" key="5">
    <source>
        <dbReference type="Pfam" id="PF02872"/>
    </source>
</evidence>
<dbReference type="NCBIfam" id="TIGR01530">
    <property type="entry name" value="nadN"/>
    <property type="match status" value="1"/>
</dbReference>
<evidence type="ECO:0000259" key="4">
    <source>
        <dbReference type="Pfam" id="PF00149"/>
    </source>
</evidence>
<dbReference type="STRING" id="1420917.AU15_09610"/>
<dbReference type="GO" id="GO:0000166">
    <property type="term" value="F:nucleotide binding"/>
    <property type="evidence" value="ECO:0007669"/>
    <property type="project" value="UniProtKB-KW"/>
</dbReference>
<name>A0A1W6KEW3_9GAMM</name>
<dbReference type="GO" id="GO:0008768">
    <property type="term" value="F:UDP-sugar diphosphatase activity"/>
    <property type="evidence" value="ECO:0007669"/>
    <property type="project" value="TreeGrafter"/>
</dbReference>